<evidence type="ECO:0000256" key="2">
    <source>
        <dbReference type="SAM" id="Phobius"/>
    </source>
</evidence>
<feature type="transmembrane region" description="Helical" evidence="2">
    <location>
        <begin position="229"/>
        <end position="250"/>
    </location>
</feature>
<evidence type="ECO:0000256" key="1">
    <source>
        <dbReference type="SAM" id="MobiDB-lite"/>
    </source>
</evidence>
<dbReference type="HOGENOM" id="CLU_045983_2_0_11"/>
<proteinExistence type="predicted"/>
<feature type="transmembrane region" description="Helical" evidence="2">
    <location>
        <begin position="7"/>
        <end position="27"/>
    </location>
</feature>
<sequence>MVRTLAELLWFPALLFAGFLFFFAPALHAPAPHHVKVAVSGPGAARQIARVLDEKRPDGFDVRAVPDADAARQAVLDRDAVGAYAADPAHPTLYVAKANGKSLEQALSEVFGNIATKQGKRLTVTDVAPTASGDAMGSSLLYYGIAWSIPGYVLATTLLRAVTLGRRGKILVILGVAAAFSVLGFYAGVAMDILPNDPAAIPIGFLMTAGVAMGATGLAPFVKQFFPGVAMTLFIVMSIPTSGGAVPVPLLPPFFQAVHLAMPLGNGLDALRGILYFDGAGVLRPVLVLCAWIAGGAALMGLFAWRQRRATVRSAVLDDDGTGADEFDEGEAVEEPPVDDPALEMPTPTALPVHEHHFGEPVPMLVGRVHDAQDEPFAGAAVTVMDSRGRQLVRTTTNRNGEYAATGLPEGYLSVVISAAGRNPVVHQTLLRPGATARADFALHGRRDRESRLLHGTSVHQGTVIR</sequence>
<dbReference type="Pfam" id="PF13620">
    <property type="entry name" value="CarboxypepD_reg"/>
    <property type="match status" value="1"/>
</dbReference>
<protein>
    <submittedName>
        <fullName evidence="3">Putative integral membrane protein</fullName>
    </submittedName>
</protein>
<dbReference type="KEGG" id="sbh:SBI_03021"/>
<evidence type="ECO:0000313" key="4">
    <source>
        <dbReference type="Proteomes" id="UP000000377"/>
    </source>
</evidence>
<feature type="region of interest" description="Disordered" evidence="1">
    <location>
        <begin position="320"/>
        <end position="342"/>
    </location>
</feature>
<reference evidence="3 4" key="1">
    <citation type="journal article" date="2010" name="J. Bacteriol.">
        <title>Genome sequence of the milbemycin-producing bacterium Streptomyces bingchenggensis.</title>
        <authorList>
            <person name="Wang X.J."/>
            <person name="Yan Y.J."/>
            <person name="Zhang B."/>
            <person name="An J."/>
            <person name="Wang J.J."/>
            <person name="Tian J."/>
            <person name="Jiang L."/>
            <person name="Chen Y.H."/>
            <person name="Huang S.X."/>
            <person name="Yin M."/>
            <person name="Zhang J."/>
            <person name="Gao A.L."/>
            <person name="Liu C.X."/>
            <person name="Zhu Z.X."/>
            <person name="Xiang W.S."/>
        </authorList>
    </citation>
    <scope>NUCLEOTIDE SEQUENCE [LARGE SCALE GENOMIC DNA]</scope>
    <source>
        <strain evidence="3 4">BCW-1</strain>
    </source>
</reference>
<keyword evidence="2" id="KW-1133">Transmembrane helix</keyword>
<dbReference type="EMBL" id="CP002047">
    <property type="protein sequence ID" value="ADI06142.1"/>
    <property type="molecule type" value="Genomic_DNA"/>
</dbReference>
<keyword evidence="4" id="KW-1185">Reference proteome</keyword>
<keyword evidence="2" id="KW-0812">Transmembrane</keyword>
<feature type="transmembrane region" description="Helical" evidence="2">
    <location>
        <begin position="200"/>
        <end position="222"/>
    </location>
</feature>
<dbReference type="InterPro" id="IPR008969">
    <property type="entry name" value="CarboxyPept-like_regulatory"/>
</dbReference>
<feature type="transmembrane region" description="Helical" evidence="2">
    <location>
        <begin position="171"/>
        <end position="194"/>
    </location>
</feature>
<dbReference type="STRING" id="749414.SBI_03021"/>
<gene>
    <name evidence="3" type="ordered locus">SBI_03021</name>
</gene>
<evidence type="ECO:0000313" key="3">
    <source>
        <dbReference type="EMBL" id="ADI06142.1"/>
    </source>
</evidence>
<dbReference type="Proteomes" id="UP000000377">
    <property type="component" value="Chromosome"/>
</dbReference>
<organism evidence="3 4">
    <name type="scientific">Streptomyces bingchenggensis (strain BCW-1)</name>
    <dbReference type="NCBI Taxonomy" id="749414"/>
    <lineage>
        <taxon>Bacteria</taxon>
        <taxon>Bacillati</taxon>
        <taxon>Actinomycetota</taxon>
        <taxon>Actinomycetes</taxon>
        <taxon>Kitasatosporales</taxon>
        <taxon>Streptomycetaceae</taxon>
        <taxon>Streptomyces</taxon>
    </lineage>
</organism>
<feature type="transmembrane region" description="Helical" evidence="2">
    <location>
        <begin position="140"/>
        <end position="159"/>
    </location>
</feature>
<dbReference type="Gene3D" id="2.60.40.1120">
    <property type="entry name" value="Carboxypeptidase-like, regulatory domain"/>
    <property type="match status" value="1"/>
</dbReference>
<dbReference type="PATRIC" id="fig|749414.3.peg.3133"/>
<dbReference type="eggNOG" id="COG0842">
    <property type="taxonomic scope" value="Bacteria"/>
</dbReference>
<name>D7C4U1_STRBB</name>
<keyword evidence="2" id="KW-0472">Membrane</keyword>
<dbReference type="AlphaFoldDB" id="D7C4U1"/>
<accession>D7C4U1</accession>
<feature type="transmembrane region" description="Helical" evidence="2">
    <location>
        <begin position="286"/>
        <end position="305"/>
    </location>
</feature>
<dbReference type="SUPFAM" id="SSF49464">
    <property type="entry name" value="Carboxypeptidase regulatory domain-like"/>
    <property type="match status" value="1"/>
</dbReference>